<evidence type="ECO:0000313" key="2">
    <source>
        <dbReference type="Proteomes" id="UP000182762"/>
    </source>
</evidence>
<name>A0A1I5Y9W9_9BACI</name>
<sequence>MFTKLWSSFKKEKNVSFPISMALCVSFLKSKLKEQQSSSLLSTKEEAIIKNIRSITRRANINNITRTNAYLDFFKQHPSIHWALLAHFVSRNGGYHMTDLEGSLIPHILKLKNRKAFFLFLERANALIFHDAFPQLLLFKESTLCQKPLFHLLPFFNVSCFMEKVWNVFWEYPNSEFLTTALIINEQHHLEQKLVTTKVVQQNVLRTWPFLLQQSLGLTEVLLPSSSRLFSITVNDFSSLTERIKVGKMLYSILYDRVLFDDFLLFAASTIHRGSREDYAEHLFSTVKMQKTKLYSPPLKTAWSNVVHPSLPHQDWYKNDHVLALFASEKFVIPRDITASYSRKIKALNSLSHTLSS</sequence>
<dbReference type="Pfam" id="PF10720">
    <property type="entry name" value="DUF2515"/>
    <property type="match status" value="1"/>
</dbReference>
<protein>
    <recommendedName>
        <fullName evidence="3">DUF2515 domain-containing protein</fullName>
    </recommendedName>
</protein>
<comment type="caution">
    <text evidence="1">The sequence shown here is derived from an EMBL/GenBank/DDBJ whole genome shotgun (WGS) entry which is preliminary data.</text>
</comment>
<proteinExistence type="predicted"/>
<organism evidence="1 2">
    <name type="scientific">Priestia endophytica DSM 13796</name>
    <dbReference type="NCBI Taxonomy" id="1121089"/>
    <lineage>
        <taxon>Bacteria</taxon>
        <taxon>Bacillati</taxon>
        <taxon>Bacillota</taxon>
        <taxon>Bacilli</taxon>
        <taxon>Bacillales</taxon>
        <taxon>Bacillaceae</taxon>
        <taxon>Priestia</taxon>
    </lineage>
</organism>
<evidence type="ECO:0000313" key="1">
    <source>
        <dbReference type="EMBL" id="SFQ40707.1"/>
    </source>
</evidence>
<gene>
    <name evidence="1" type="ORF">SAMN02745910_01318</name>
</gene>
<dbReference type="Proteomes" id="UP000182762">
    <property type="component" value="Unassembled WGS sequence"/>
</dbReference>
<dbReference type="InterPro" id="IPR019658">
    <property type="entry name" value="DUF2515"/>
</dbReference>
<dbReference type="RefSeq" id="WP_061803733.1">
    <property type="nucleotide sequence ID" value="NZ_FOXX01000002.1"/>
</dbReference>
<reference evidence="1 2" key="1">
    <citation type="submission" date="2016-10" db="EMBL/GenBank/DDBJ databases">
        <authorList>
            <person name="Varghese N."/>
            <person name="Submissions S."/>
        </authorList>
    </citation>
    <scope>NUCLEOTIDE SEQUENCE [LARGE SCALE GENOMIC DNA]</scope>
    <source>
        <strain evidence="1 2">DSM 13796</strain>
    </source>
</reference>
<dbReference type="GeneID" id="93710039"/>
<accession>A0A1I5Y9W9</accession>
<keyword evidence="2" id="KW-1185">Reference proteome</keyword>
<dbReference type="EMBL" id="FOXX01000002">
    <property type="protein sequence ID" value="SFQ40707.1"/>
    <property type="molecule type" value="Genomic_DNA"/>
</dbReference>
<evidence type="ECO:0008006" key="3">
    <source>
        <dbReference type="Google" id="ProtNLM"/>
    </source>
</evidence>